<keyword evidence="7" id="KW-0325">Glycoprotein</keyword>
<protein>
    <submittedName>
        <fullName evidence="11">GMC oxidoreductase</fullName>
    </submittedName>
</protein>
<dbReference type="Pfam" id="PF00732">
    <property type="entry name" value="GMC_oxred_N"/>
    <property type="match status" value="1"/>
</dbReference>
<comment type="cofactor">
    <cofactor evidence="1 9">
        <name>FAD</name>
        <dbReference type="ChEBI" id="CHEBI:57692"/>
    </cofactor>
</comment>
<feature type="active site" description="Proton donor" evidence="8">
    <location>
        <position position="519"/>
    </location>
</feature>
<organism evidence="11 12">
    <name type="scientific">Amanita thiersii Skay4041</name>
    <dbReference type="NCBI Taxonomy" id="703135"/>
    <lineage>
        <taxon>Eukaryota</taxon>
        <taxon>Fungi</taxon>
        <taxon>Dikarya</taxon>
        <taxon>Basidiomycota</taxon>
        <taxon>Agaricomycotina</taxon>
        <taxon>Agaricomycetes</taxon>
        <taxon>Agaricomycetidae</taxon>
        <taxon>Agaricales</taxon>
        <taxon>Pluteineae</taxon>
        <taxon>Amanitaceae</taxon>
        <taxon>Amanita</taxon>
    </lineage>
</organism>
<dbReference type="SUPFAM" id="SSF54373">
    <property type="entry name" value="FAD-linked reductases, C-terminal domain"/>
    <property type="match status" value="1"/>
</dbReference>
<accession>A0A2A9NGP3</accession>
<dbReference type="OrthoDB" id="269227at2759"/>
<keyword evidence="5 9" id="KW-0274">FAD</keyword>
<evidence type="ECO:0000256" key="1">
    <source>
        <dbReference type="ARBA" id="ARBA00001974"/>
    </source>
</evidence>
<feature type="binding site" evidence="9">
    <location>
        <begin position="563"/>
        <end position="564"/>
    </location>
    <ligand>
        <name>FAD</name>
        <dbReference type="ChEBI" id="CHEBI:57692"/>
    </ligand>
</feature>
<evidence type="ECO:0000313" key="12">
    <source>
        <dbReference type="Proteomes" id="UP000242287"/>
    </source>
</evidence>
<proteinExistence type="inferred from homology"/>
<dbReference type="PROSITE" id="PS00624">
    <property type="entry name" value="GMC_OXRED_2"/>
    <property type="match status" value="1"/>
</dbReference>
<keyword evidence="4" id="KW-0732">Signal</keyword>
<dbReference type="STRING" id="703135.A0A2A9NGP3"/>
<dbReference type="InterPro" id="IPR012132">
    <property type="entry name" value="GMC_OxRdtase"/>
</dbReference>
<dbReference type="InterPro" id="IPR000172">
    <property type="entry name" value="GMC_OxRdtase_N"/>
</dbReference>
<dbReference type="InterPro" id="IPR007867">
    <property type="entry name" value="GMC_OxRtase_C"/>
</dbReference>
<dbReference type="PANTHER" id="PTHR11552">
    <property type="entry name" value="GLUCOSE-METHANOL-CHOLINE GMC OXIDOREDUCTASE"/>
    <property type="match status" value="1"/>
</dbReference>
<evidence type="ECO:0000256" key="3">
    <source>
        <dbReference type="ARBA" id="ARBA00022630"/>
    </source>
</evidence>
<evidence type="ECO:0000256" key="8">
    <source>
        <dbReference type="PIRSR" id="PIRSR000137-1"/>
    </source>
</evidence>
<dbReference type="GO" id="GO:0050660">
    <property type="term" value="F:flavin adenine dinucleotide binding"/>
    <property type="evidence" value="ECO:0007669"/>
    <property type="project" value="InterPro"/>
</dbReference>
<dbReference type="AlphaFoldDB" id="A0A2A9NGP3"/>
<dbReference type="Pfam" id="PF05199">
    <property type="entry name" value="GMC_oxred_C"/>
    <property type="match status" value="1"/>
</dbReference>
<reference evidence="11 12" key="1">
    <citation type="submission" date="2014-02" db="EMBL/GenBank/DDBJ databases">
        <title>Transposable element dynamics among asymbiotic and ectomycorrhizal Amanita fungi.</title>
        <authorList>
            <consortium name="DOE Joint Genome Institute"/>
            <person name="Hess J."/>
            <person name="Skrede I."/>
            <person name="Wolfe B."/>
            <person name="LaButti K."/>
            <person name="Ohm R.A."/>
            <person name="Grigoriev I.V."/>
            <person name="Pringle A."/>
        </authorList>
    </citation>
    <scope>NUCLEOTIDE SEQUENCE [LARGE SCALE GENOMIC DNA]</scope>
    <source>
        <strain evidence="11 12">SKay4041</strain>
    </source>
</reference>
<dbReference type="Proteomes" id="UP000242287">
    <property type="component" value="Unassembled WGS sequence"/>
</dbReference>
<dbReference type="InterPro" id="IPR036188">
    <property type="entry name" value="FAD/NAD-bd_sf"/>
</dbReference>
<dbReference type="Gene3D" id="3.50.50.60">
    <property type="entry name" value="FAD/NAD(P)-binding domain"/>
    <property type="match status" value="1"/>
</dbReference>
<comment type="similarity">
    <text evidence="2">Belongs to the GMC oxidoreductase family.</text>
</comment>
<dbReference type="Gene3D" id="3.30.560.10">
    <property type="entry name" value="Glucose Oxidase, domain 3"/>
    <property type="match status" value="1"/>
</dbReference>
<dbReference type="SUPFAM" id="SSF51905">
    <property type="entry name" value="FAD/NAD(P)-binding domain"/>
    <property type="match status" value="1"/>
</dbReference>
<evidence type="ECO:0000256" key="4">
    <source>
        <dbReference type="ARBA" id="ARBA00022729"/>
    </source>
</evidence>
<evidence type="ECO:0000256" key="6">
    <source>
        <dbReference type="ARBA" id="ARBA00023002"/>
    </source>
</evidence>
<evidence type="ECO:0000256" key="2">
    <source>
        <dbReference type="ARBA" id="ARBA00010790"/>
    </source>
</evidence>
<feature type="domain" description="Glucose-methanol-choline oxidoreductase N-terminal" evidence="10">
    <location>
        <begin position="279"/>
        <end position="293"/>
    </location>
</feature>
<feature type="active site" description="Proton acceptor" evidence="8">
    <location>
        <position position="562"/>
    </location>
</feature>
<dbReference type="EMBL" id="KZ302112">
    <property type="protein sequence ID" value="PFH47421.1"/>
    <property type="molecule type" value="Genomic_DNA"/>
</dbReference>
<dbReference type="PANTHER" id="PTHR11552:SF201">
    <property type="entry name" value="GLUCOSE-METHANOL-CHOLINE OXIDOREDUCTASE N-TERMINAL DOMAIN-CONTAINING PROTEIN"/>
    <property type="match status" value="1"/>
</dbReference>
<evidence type="ECO:0000313" key="11">
    <source>
        <dbReference type="EMBL" id="PFH47421.1"/>
    </source>
</evidence>
<keyword evidence="3" id="KW-0285">Flavoprotein</keyword>
<evidence type="ECO:0000256" key="9">
    <source>
        <dbReference type="PIRSR" id="PIRSR000137-2"/>
    </source>
</evidence>
<sequence length="581" mass="63448">MESTTIPNTFDYVVVGGGTAGCVIAARLTENPLVTVCIIEAGGDATSDIGTMVPGFAIKNLGDPKLDWNFRSTPQTNLNHRELLLNRGKALGGSSMQGKLHVTSAEPLMELTIESFGSLGWNWNSLLPYFKKSETFTVLEDDEIRFGVKFDPQYHGSEGPLQRSLPKWTSTLDKPFRQALESFGIKYSHENNGGDNSGIWTASLTVHPTEAVRSSSATAYHLPNKSRSNLHTIVDAHATRVLFEKDKKDGKLIASGVEYSKNGSLHSIQASKEVILCAGSFQTPQLLELSGIGNKDALESHGINVLHELSGVGENLPEVDESIETLEILSDPERAAQEWKLFQESKQGILTATPISMFAFLPVKDFVQSNLVLEASEAFKINDPIKAKALSVQKAWVKDSQIPHLEISPCAFHLPVQGKAPEPGKRYFSLFVAILHPFSRGTVHIDSANPLKPPSINLNVFDNDVDLNMMVEAIRFGRKVAQQAPFASIIRKEVLPGPEVTSDVEIKEWIKSTVQTVFHPIGTASLLPFEDGGVVDPNLRVYGTENLRVVDASILPIQISAHPQGTIYAIAEKGADIIKNT</sequence>
<gene>
    <name evidence="11" type="ORF">AMATHDRAFT_6763</name>
</gene>
<keyword evidence="12" id="KW-1185">Reference proteome</keyword>
<keyword evidence="6" id="KW-0560">Oxidoreductase</keyword>
<dbReference type="PIRSF" id="PIRSF000137">
    <property type="entry name" value="Alcohol_oxidase"/>
    <property type="match status" value="1"/>
</dbReference>
<evidence type="ECO:0000256" key="7">
    <source>
        <dbReference type="ARBA" id="ARBA00023180"/>
    </source>
</evidence>
<dbReference type="GO" id="GO:0016614">
    <property type="term" value="F:oxidoreductase activity, acting on CH-OH group of donors"/>
    <property type="evidence" value="ECO:0007669"/>
    <property type="project" value="InterPro"/>
</dbReference>
<evidence type="ECO:0000256" key="5">
    <source>
        <dbReference type="ARBA" id="ARBA00022827"/>
    </source>
</evidence>
<evidence type="ECO:0000259" key="10">
    <source>
        <dbReference type="PROSITE" id="PS00624"/>
    </source>
</evidence>
<name>A0A2A9NGP3_9AGAR</name>